<feature type="region of interest" description="Disordered" evidence="1">
    <location>
        <begin position="27"/>
        <end position="111"/>
    </location>
</feature>
<dbReference type="OrthoDB" id="1910803at2759"/>
<dbReference type="PANTHER" id="PTHR46497">
    <property type="entry name" value="THIOREDOXIN DOMAIN-CONTAINING PROTEIN 11"/>
    <property type="match status" value="1"/>
</dbReference>
<evidence type="ECO:0000313" key="3">
    <source>
        <dbReference type="Proteomes" id="UP000708208"/>
    </source>
</evidence>
<dbReference type="EMBL" id="CAJVCH010177209">
    <property type="protein sequence ID" value="CAG7729366.1"/>
    <property type="molecule type" value="Genomic_DNA"/>
</dbReference>
<comment type="caution">
    <text evidence="2">The sequence shown here is derived from an EMBL/GenBank/DDBJ whole genome shotgun (WGS) entry which is preliminary data.</text>
</comment>
<sequence>MIRKCWWKVTESWFLAMSMSRGGKFPAGNQEEDFSSDESLSSKNSSLYSKSDSEISSPRVQLSSNTTRSSTSSSASLTDNSGNPVVQDAKVSRRFSDSNSNSDCDNKETSCRRSQSPIKHSLCLATDTDATSYWKQAQPPQEPTRTVNCDNFETKTSSGLIIRPPVTKSVTKSKNFWWPQVRRGKENGVLFKMYTLSVKYHREICIVLFMLATGLPFLRSKPLKTKSVQTPGPFFDQQDYGNLVEDYYQGEYIDLVQNKIPQAPSFVLYYAPWDSECLAAKSVFLDVARHFKRTKGGQVKFYAVNCWWPDGQCRQNYKNLSHYPIFVAHINGAAGIIYNGPVRAELMIRFLNLVIRPVTRIDTEDELWRFRAQHDAVMLAFFNFSIPESATSYDIYLQMALRNLEGDPLGQVGFGVFLRRQLAEKYFVTSSNAISLVLFNEIHTAKWHGGFPSQDMRAPIKQVADWVMERTKTTPITWAYRVRNGFSNRPVTLGPIDLAQELSNGPVLLLITRRYYPAAYSPFYAQVKEVALDYFNCNKSGNVTRLRRYAHKINSEWLKLWKSIQKICYTSTNTTLSCEIMMEQLTHWKTNEVSLSREPLMEYENISTALNFTGSSCRASRPFRFIAIDPADVPHFIELALGGISQAAESLTDQEPLAFIIDGQKNLMIPLVSFKTSDLAKAIHSYSLYDESTSGGLAGSDKVIVVDEIAHPTKLWVEKLDKSSKTATIKKLNAEDFLSIVDTTESDAKQDDSPPLFVMYTAKFCGYCGVALAQFVSLTRLLGDYELNITFARIDVFRNSLPSHLTVGDVPSFLFFPSTNRSDVRIFPPGEEITTKNLLKFLLSELDAKTRIEMSMKSPLCMQAVDEDAIQSNKMSGENLTRVRWSGLPDALGPENCQLVNKRLVTEQISTVLEVLKTDVRDCCSVSCKELKARQNYLLGLNKYKPGYFNGDKLRFIKELSPSCTKSRDISSDSDNQCSCRSIVSAKKLTDRSLLNSEMVATWSNQLLDHLRSMRLLLDVK</sequence>
<feature type="compositionally biased region" description="Low complexity" evidence="1">
    <location>
        <begin position="37"/>
        <end position="50"/>
    </location>
</feature>
<gene>
    <name evidence="2" type="ORF">AFUS01_LOCUS18085</name>
</gene>
<evidence type="ECO:0008006" key="4">
    <source>
        <dbReference type="Google" id="ProtNLM"/>
    </source>
</evidence>
<dbReference type="PANTHER" id="PTHR46497:SF1">
    <property type="entry name" value="THIOREDOXIN DOMAIN-CONTAINING PROTEIN 11"/>
    <property type="match status" value="1"/>
</dbReference>
<proteinExistence type="predicted"/>
<reference evidence="2" key="1">
    <citation type="submission" date="2021-06" db="EMBL/GenBank/DDBJ databases">
        <authorList>
            <person name="Hodson N. C."/>
            <person name="Mongue J. A."/>
            <person name="Jaron S. K."/>
        </authorList>
    </citation>
    <scope>NUCLEOTIDE SEQUENCE</scope>
</reference>
<protein>
    <recommendedName>
        <fullName evidence="4">Thioredoxin domain-containing protein</fullName>
    </recommendedName>
</protein>
<accession>A0A8J2PAC4</accession>
<feature type="compositionally biased region" description="Low complexity" evidence="1">
    <location>
        <begin position="63"/>
        <end position="83"/>
    </location>
</feature>
<organism evidence="2 3">
    <name type="scientific">Allacma fusca</name>
    <dbReference type="NCBI Taxonomy" id="39272"/>
    <lineage>
        <taxon>Eukaryota</taxon>
        <taxon>Metazoa</taxon>
        <taxon>Ecdysozoa</taxon>
        <taxon>Arthropoda</taxon>
        <taxon>Hexapoda</taxon>
        <taxon>Collembola</taxon>
        <taxon>Symphypleona</taxon>
        <taxon>Sminthuridae</taxon>
        <taxon>Allacma</taxon>
    </lineage>
</organism>
<dbReference type="Proteomes" id="UP000708208">
    <property type="component" value="Unassembled WGS sequence"/>
</dbReference>
<keyword evidence="3" id="KW-1185">Reference proteome</keyword>
<dbReference type="AlphaFoldDB" id="A0A8J2PAC4"/>
<evidence type="ECO:0000256" key="1">
    <source>
        <dbReference type="SAM" id="MobiDB-lite"/>
    </source>
</evidence>
<name>A0A8J2PAC4_9HEXA</name>
<dbReference type="InterPro" id="IPR052792">
    <property type="entry name" value="Thioredoxin_dom-contain_11"/>
</dbReference>
<evidence type="ECO:0000313" key="2">
    <source>
        <dbReference type="EMBL" id="CAG7729366.1"/>
    </source>
</evidence>